<dbReference type="Pfam" id="PF00565">
    <property type="entry name" value="SNase"/>
    <property type="match status" value="1"/>
</dbReference>
<dbReference type="PANTHER" id="PTHR12302">
    <property type="entry name" value="EBNA2 BINDING PROTEIN P100"/>
    <property type="match status" value="1"/>
</dbReference>
<dbReference type="SMART" id="SM00894">
    <property type="entry name" value="Excalibur"/>
    <property type="match status" value="1"/>
</dbReference>
<keyword evidence="3" id="KW-0378">Hydrolase</keyword>
<comment type="caution">
    <text evidence="6">The sequence shown here is derived from an EMBL/GenBank/DDBJ whole genome shotgun (WGS) entry which is preliminary data.</text>
</comment>
<gene>
    <name evidence="6" type="ORF">GC102_03905</name>
</gene>
<feature type="region of interest" description="Disordered" evidence="4">
    <location>
        <begin position="237"/>
        <end position="297"/>
    </location>
</feature>
<evidence type="ECO:0000259" key="5">
    <source>
        <dbReference type="PROSITE" id="PS50830"/>
    </source>
</evidence>
<dbReference type="SUPFAM" id="SSF50199">
    <property type="entry name" value="Staphylococcal nuclease"/>
    <property type="match status" value="1"/>
</dbReference>
<dbReference type="Gene3D" id="2.40.50.90">
    <property type="match status" value="1"/>
</dbReference>
<feature type="compositionally biased region" description="Polar residues" evidence="4">
    <location>
        <begin position="246"/>
        <end position="264"/>
    </location>
</feature>
<protein>
    <submittedName>
        <fullName evidence="6">Nuclease</fullName>
    </submittedName>
</protein>
<organism evidence="6 7">
    <name type="scientific">Paenibacillus germinis</name>
    <dbReference type="NCBI Taxonomy" id="2654979"/>
    <lineage>
        <taxon>Bacteria</taxon>
        <taxon>Bacillati</taxon>
        <taxon>Bacillota</taxon>
        <taxon>Bacilli</taxon>
        <taxon>Bacillales</taxon>
        <taxon>Paenibacillaceae</taxon>
        <taxon>Paenibacillus</taxon>
    </lineage>
</organism>
<feature type="domain" description="TNase-like" evidence="5">
    <location>
        <begin position="91"/>
        <end position="222"/>
    </location>
</feature>
<evidence type="ECO:0000256" key="3">
    <source>
        <dbReference type="ARBA" id="ARBA00022801"/>
    </source>
</evidence>
<accession>A0ABX1YUZ1</accession>
<dbReference type="CDD" id="cd00175">
    <property type="entry name" value="SNc"/>
    <property type="match status" value="1"/>
</dbReference>
<reference evidence="6 7" key="1">
    <citation type="submission" date="2019-10" db="EMBL/GenBank/DDBJ databases">
        <title>Description of Paenibacillus choica sp. nov.</title>
        <authorList>
            <person name="Carlier A."/>
            <person name="Qi S."/>
        </authorList>
    </citation>
    <scope>NUCLEOTIDE SEQUENCE [LARGE SCALE GENOMIC DNA]</scope>
    <source>
        <strain evidence="6 7">LMG 31460</strain>
    </source>
</reference>
<dbReference type="InterPro" id="IPR008613">
    <property type="entry name" value="Excalibur_Ca-bd_domain"/>
</dbReference>
<evidence type="ECO:0000313" key="6">
    <source>
        <dbReference type="EMBL" id="NOU84925.1"/>
    </source>
</evidence>
<proteinExistence type="predicted"/>
<evidence type="ECO:0000256" key="2">
    <source>
        <dbReference type="ARBA" id="ARBA00022759"/>
    </source>
</evidence>
<sequence length="297" mass="32578">MKRTKNKLIIGGVAVWAVIILIGAFSDKKENKTLTATSTVKDSSDSQKKDELIAKQAAEIEELKKSKESPPAGQAIATTQPAAAPVAEASKYLTAKVTKVVDGDTIDVLIGDKKETVRFVLVDTPETKHPSKPVEPYGPEASKFTTDMLEGKEVKLEKDVSERDKYGRLLMYVWFDDKMVNEQLLEKGLARVAIYQPDVKYVDKFREIQKKAQQAGTGIWSIENYAKDDGYHPEVMKKAEEPAKETQPSKAPASTSNSNVSYPNCTAVKAAGKAPLHRGDPGYSSKLDRDNDGVACE</sequence>
<evidence type="ECO:0000256" key="4">
    <source>
        <dbReference type="SAM" id="MobiDB-lite"/>
    </source>
</evidence>
<name>A0ABX1YUZ1_9BACL</name>
<dbReference type="Pfam" id="PF05901">
    <property type="entry name" value="Excalibur"/>
    <property type="match status" value="1"/>
</dbReference>
<dbReference type="InterPro" id="IPR035437">
    <property type="entry name" value="SNase_OB-fold_sf"/>
</dbReference>
<feature type="region of interest" description="Disordered" evidence="4">
    <location>
        <begin position="62"/>
        <end position="81"/>
    </location>
</feature>
<dbReference type="PANTHER" id="PTHR12302:SF3">
    <property type="entry name" value="SERINE_THREONINE-PROTEIN KINASE 31"/>
    <property type="match status" value="1"/>
</dbReference>
<dbReference type="Proteomes" id="UP000658690">
    <property type="component" value="Unassembled WGS sequence"/>
</dbReference>
<dbReference type="SMART" id="SM00318">
    <property type="entry name" value="SNc"/>
    <property type="match status" value="1"/>
</dbReference>
<feature type="compositionally biased region" description="Low complexity" evidence="4">
    <location>
        <begin position="70"/>
        <end position="81"/>
    </location>
</feature>
<feature type="compositionally biased region" description="Basic and acidic residues" evidence="4">
    <location>
        <begin position="286"/>
        <end position="297"/>
    </location>
</feature>
<keyword evidence="7" id="KW-1185">Reference proteome</keyword>
<dbReference type="InterPro" id="IPR016071">
    <property type="entry name" value="Staphylococal_nuclease_OB-fold"/>
</dbReference>
<keyword evidence="1" id="KW-0540">Nuclease</keyword>
<keyword evidence="2" id="KW-0255">Endonuclease</keyword>
<evidence type="ECO:0000313" key="7">
    <source>
        <dbReference type="Proteomes" id="UP000658690"/>
    </source>
</evidence>
<evidence type="ECO:0000256" key="1">
    <source>
        <dbReference type="ARBA" id="ARBA00022722"/>
    </source>
</evidence>
<dbReference type="EMBL" id="WHOC01000019">
    <property type="protein sequence ID" value="NOU84925.1"/>
    <property type="molecule type" value="Genomic_DNA"/>
</dbReference>
<dbReference type="PROSITE" id="PS50830">
    <property type="entry name" value="TNASE_3"/>
    <property type="match status" value="1"/>
</dbReference>